<dbReference type="EC" id="2.4.-.-" evidence="5"/>
<dbReference type="GO" id="GO:0016757">
    <property type="term" value="F:glycosyltransferase activity"/>
    <property type="evidence" value="ECO:0007669"/>
    <property type="project" value="UniProtKB-KW"/>
</dbReference>
<keyword evidence="6" id="KW-1185">Reference proteome</keyword>
<reference evidence="5 6" key="1">
    <citation type="submission" date="2021-07" db="EMBL/GenBank/DDBJ databases">
        <title>Paenibacillus radiodurans sp. nov., isolated from the southeastern edge of Tengger Desert.</title>
        <authorList>
            <person name="Zhang G."/>
        </authorList>
    </citation>
    <scope>NUCLEOTIDE SEQUENCE [LARGE SCALE GENOMIC DNA]</scope>
    <source>
        <strain evidence="5 6">DT7-4</strain>
    </source>
</reference>
<evidence type="ECO:0000256" key="1">
    <source>
        <dbReference type="ARBA" id="ARBA00006739"/>
    </source>
</evidence>
<dbReference type="SUPFAM" id="SSF53448">
    <property type="entry name" value="Nucleotide-diphospho-sugar transferases"/>
    <property type="match status" value="1"/>
</dbReference>
<comment type="caution">
    <text evidence="5">The sequence shown here is derived from an EMBL/GenBank/DDBJ whole genome shotgun (WGS) entry which is preliminary data.</text>
</comment>
<proteinExistence type="inferred from homology"/>
<dbReference type="Pfam" id="PF00535">
    <property type="entry name" value="Glycos_transf_2"/>
    <property type="match status" value="1"/>
</dbReference>
<name>A0ABS7DA43_9BACL</name>
<evidence type="ECO:0000256" key="2">
    <source>
        <dbReference type="ARBA" id="ARBA00022676"/>
    </source>
</evidence>
<dbReference type="PANTHER" id="PTHR43685:SF5">
    <property type="entry name" value="GLYCOSYLTRANSFERASE EPSE-RELATED"/>
    <property type="match status" value="1"/>
</dbReference>
<dbReference type="InterPro" id="IPR050834">
    <property type="entry name" value="Glycosyltransf_2"/>
</dbReference>
<comment type="similarity">
    <text evidence="1">Belongs to the glycosyltransferase 2 family.</text>
</comment>
<evidence type="ECO:0000313" key="5">
    <source>
        <dbReference type="EMBL" id="MBW7476730.1"/>
    </source>
</evidence>
<feature type="domain" description="Glycosyltransferase 2-like" evidence="4">
    <location>
        <begin position="4"/>
        <end position="163"/>
    </location>
</feature>
<accession>A0ABS7DA43</accession>
<evidence type="ECO:0000256" key="3">
    <source>
        <dbReference type="ARBA" id="ARBA00022679"/>
    </source>
</evidence>
<dbReference type="RefSeq" id="WP_219873981.1">
    <property type="nucleotide sequence ID" value="NZ_JAHZIJ010000016.1"/>
</dbReference>
<evidence type="ECO:0000313" key="6">
    <source>
        <dbReference type="Proteomes" id="UP000812277"/>
    </source>
</evidence>
<organism evidence="5 6">
    <name type="scientific">Paenibacillus oenotherae</name>
    <dbReference type="NCBI Taxonomy" id="1435645"/>
    <lineage>
        <taxon>Bacteria</taxon>
        <taxon>Bacillati</taxon>
        <taxon>Bacillota</taxon>
        <taxon>Bacilli</taxon>
        <taxon>Bacillales</taxon>
        <taxon>Paenibacillaceae</taxon>
        <taxon>Paenibacillus</taxon>
    </lineage>
</organism>
<evidence type="ECO:0000259" key="4">
    <source>
        <dbReference type="Pfam" id="PF00535"/>
    </source>
</evidence>
<dbReference type="Proteomes" id="UP000812277">
    <property type="component" value="Unassembled WGS sequence"/>
</dbReference>
<keyword evidence="2 5" id="KW-0328">Glycosyltransferase</keyword>
<dbReference type="InterPro" id="IPR029044">
    <property type="entry name" value="Nucleotide-diphossugar_trans"/>
</dbReference>
<keyword evidence="3 5" id="KW-0808">Transferase</keyword>
<dbReference type="PANTHER" id="PTHR43685">
    <property type="entry name" value="GLYCOSYLTRANSFERASE"/>
    <property type="match status" value="1"/>
</dbReference>
<dbReference type="InterPro" id="IPR001173">
    <property type="entry name" value="Glyco_trans_2-like"/>
</dbReference>
<protein>
    <submittedName>
        <fullName evidence="5">Glycosyltransferase</fullName>
        <ecNumber evidence="5">2.4.-.-</ecNumber>
    </submittedName>
</protein>
<sequence>MLVSIITAYYNREAHVLESVQSLLNQTYRDIEIVIVDDGSTDNTLAVLQTIDDPRVRIISHTNRGLVRSFIEAVGQARGEIIAIHGSGDLSLPERIEQQAEVLRNNPDIGVVGCYFENYNTVLNERVVIKPVLNEELGITRQLMKGNLFSHGEMMFRKELYERAGGYREFFMYTQDYDLWLRMSLLTRFYVVPEILYRRYVLADGVSGSVHRIIMQKHFGEIARQSLQQRMNNEVDIVGQYKAYCPFFRQRTKRLSHVLCGLSLDYLTRGDVEKALMINRRSVSEWRTFRNSVFLVIMLILNRYQRLVPMFIPLIPRIYQLKRNMKGAVRAVKSLILKPAVK</sequence>
<dbReference type="EMBL" id="JAHZIJ010000016">
    <property type="protein sequence ID" value="MBW7476730.1"/>
    <property type="molecule type" value="Genomic_DNA"/>
</dbReference>
<gene>
    <name evidence="5" type="ORF">K0T92_18590</name>
</gene>
<dbReference type="Gene3D" id="3.90.550.10">
    <property type="entry name" value="Spore Coat Polysaccharide Biosynthesis Protein SpsA, Chain A"/>
    <property type="match status" value="1"/>
</dbReference>